<keyword evidence="1" id="KW-0812">Transmembrane</keyword>
<keyword evidence="1" id="KW-1133">Transmembrane helix</keyword>
<gene>
    <name evidence="2" type="ORF">UFOVP500_23</name>
</gene>
<feature type="transmembrane region" description="Helical" evidence="1">
    <location>
        <begin position="27"/>
        <end position="45"/>
    </location>
</feature>
<reference evidence="2" key="1">
    <citation type="submission" date="2020-04" db="EMBL/GenBank/DDBJ databases">
        <authorList>
            <person name="Chiriac C."/>
            <person name="Salcher M."/>
            <person name="Ghai R."/>
            <person name="Kavagutti S V."/>
        </authorList>
    </citation>
    <scope>NUCLEOTIDE SEQUENCE</scope>
</reference>
<proteinExistence type="predicted"/>
<protein>
    <submittedName>
        <fullName evidence="2">Uncharacterized protein</fullName>
    </submittedName>
</protein>
<evidence type="ECO:0000313" key="2">
    <source>
        <dbReference type="EMBL" id="CAB4146514.1"/>
    </source>
</evidence>
<name>A0A6J5MIP1_9CAUD</name>
<keyword evidence="1" id="KW-0472">Membrane</keyword>
<dbReference type="EMBL" id="LR796466">
    <property type="protein sequence ID" value="CAB4146514.1"/>
    <property type="molecule type" value="Genomic_DNA"/>
</dbReference>
<sequence length="56" mass="6150">MNGPDETIKHITDAASVLTVVGTLTNVLPHAAALFTIIWTGIRIYETDTVKRWLGK</sequence>
<organism evidence="2">
    <name type="scientific">uncultured Caudovirales phage</name>
    <dbReference type="NCBI Taxonomy" id="2100421"/>
    <lineage>
        <taxon>Viruses</taxon>
        <taxon>Duplodnaviria</taxon>
        <taxon>Heunggongvirae</taxon>
        <taxon>Uroviricota</taxon>
        <taxon>Caudoviricetes</taxon>
        <taxon>Peduoviridae</taxon>
        <taxon>Maltschvirus</taxon>
        <taxon>Maltschvirus maltsch</taxon>
    </lineage>
</organism>
<evidence type="ECO:0000256" key="1">
    <source>
        <dbReference type="SAM" id="Phobius"/>
    </source>
</evidence>
<accession>A0A6J5MIP1</accession>